<dbReference type="SUPFAM" id="SSF53383">
    <property type="entry name" value="PLP-dependent transferases"/>
    <property type="match status" value="1"/>
</dbReference>
<organism evidence="8 9">
    <name type="scientific">Caldalkalibacillus uzonensis</name>
    <dbReference type="NCBI Taxonomy" id="353224"/>
    <lineage>
        <taxon>Bacteria</taxon>
        <taxon>Bacillati</taxon>
        <taxon>Bacillota</taxon>
        <taxon>Bacilli</taxon>
        <taxon>Bacillales</taxon>
        <taxon>Bacillaceae</taxon>
        <taxon>Caldalkalibacillus</taxon>
    </lineage>
</organism>
<evidence type="ECO:0000259" key="6">
    <source>
        <dbReference type="Pfam" id="PF01276"/>
    </source>
</evidence>
<dbReference type="EMBL" id="JAUSUQ010000016">
    <property type="protein sequence ID" value="MDQ0340616.1"/>
    <property type="molecule type" value="Genomic_DNA"/>
</dbReference>
<keyword evidence="3" id="KW-0210">Decarboxylase</keyword>
<gene>
    <name evidence="8" type="ORF">J2S00_003440</name>
</gene>
<keyword evidence="5" id="KW-0456">Lyase</keyword>
<evidence type="ECO:0000256" key="1">
    <source>
        <dbReference type="ARBA" id="ARBA00001933"/>
    </source>
</evidence>
<evidence type="ECO:0000256" key="4">
    <source>
        <dbReference type="ARBA" id="ARBA00022898"/>
    </source>
</evidence>
<dbReference type="Gene3D" id="3.90.100.10">
    <property type="entry name" value="Orn/Lys/Arg decarboxylase, C-terminal domain"/>
    <property type="match status" value="1"/>
</dbReference>
<keyword evidence="9" id="KW-1185">Reference proteome</keyword>
<evidence type="ECO:0000259" key="7">
    <source>
        <dbReference type="Pfam" id="PF03711"/>
    </source>
</evidence>
<dbReference type="Pfam" id="PF01276">
    <property type="entry name" value="OKR_DC_1"/>
    <property type="match status" value="1"/>
</dbReference>
<name>A0ABU0CW23_9BACI</name>
<evidence type="ECO:0000256" key="2">
    <source>
        <dbReference type="ARBA" id="ARBA00010671"/>
    </source>
</evidence>
<dbReference type="SUPFAM" id="SSF55904">
    <property type="entry name" value="Ornithine decarboxylase C-terminal domain"/>
    <property type="match status" value="1"/>
</dbReference>
<dbReference type="InterPro" id="IPR008286">
    <property type="entry name" value="Prn/Lys/Arg_de-COase_C"/>
</dbReference>
<dbReference type="Proteomes" id="UP001232445">
    <property type="component" value="Unassembled WGS sequence"/>
</dbReference>
<comment type="cofactor">
    <cofactor evidence="1">
        <name>pyridoxal 5'-phosphate</name>
        <dbReference type="ChEBI" id="CHEBI:597326"/>
    </cofactor>
</comment>
<proteinExistence type="inferred from homology"/>
<dbReference type="Pfam" id="PF03711">
    <property type="entry name" value="OKR_DC_1_C"/>
    <property type="match status" value="1"/>
</dbReference>
<comment type="caution">
    <text evidence="8">The sequence shown here is derived from an EMBL/GenBank/DDBJ whole genome shotgun (WGS) entry which is preliminary data.</text>
</comment>
<dbReference type="PANTHER" id="PTHR43277:SF3">
    <property type="entry name" value="DECARBOXYLASE, PUTATIVE-RELATED"/>
    <property type="match status" value="1"/>
</dbReference>
<feature type="domain" description="Orn/Lys/Arg decarboxylases family 1 pyridoxal-P attachment site" evidence="6">
    <location>
        <begin position="9"/>
        <end position="300"/>
    </location>
</feature>
<dbReference type="Gene3D" id="3.40.640.10">
    <property type="entry name" value="Type I PLP-dependent aspartate aminotransferase-like (Major domain)"/>
    <property type="match status" value="1"/>
</dbReference>
<reference evidence="8 9" key="1">
    <citation type="submission" date="2023-07" db="EMBL/GenBank/DDBJ databases">
        <title>Genomic Encyclopedia of Type Strains, Phase IV (KMG-IV): sequencing the most valuable type-strain genomes for metagenomic binning, comparative biology and taxonomic classification.</title>
        <authorList>
            <person name="Goeker M."/>
        </authorList>
    </citation>
    <scope>NUCLEOTIDE SEQUENCE [LARGE SCALE GENOMIC DNA]</scope>
    <source>
        <strain evidence="8 9">DSM 17740</strain>
    </source>
</reference>
<dbReference type="InterPro" id="IPR015421">
    <property type="entry name" value="PyrdxlP-dep_Trfase_major"/>
</dbReference>
<dbReference type="InterPro" id="IPR036633">
    <property type="entry name" value="Prn/Lys/Arg_de-COase_C_sf"/>
</dbReference>
<keyword evidence="4" id="KW-0663">Pyridoxal phosphate</keyword>
<protein>
    <submittedName>
        <fullName evidence="8">Arginine/lysine/ornithine decarboxylase</fullName>
    </submittedName>
</protein>
<feature type="domain" description="Orn/Lys/Arg decarboxylase C-terminal" evidence="7">
    <location>
        <begin position="406"/>
        <end position="468"/>
    </location>
</feature>
<dbReference type="PANTHER" id="PTHR43277">
    <property type="entry name" value="ARGININE DECARBOXYLASE"/>
    <property type="match status" value="1"/>
</dbReference>
<dbReference type="InterPro" id="IPR015424">
    <property type="entry name" value="PyrdxlP-dep_Trfase"/>
</dbReference>
<evidence type="ECO:0000313" key="9">
    <source>
        <dbReference type="Proteomes" id="UP001232445"/>
    </source>
</evidence>
<dbReference type="InterPro" id="IPR052357">
    <property type="entry name" value="Orn_Lys_Arg_decarboxylase-I"/>
</dbReference>
<accession>A0ABU0CW23</accession>
<dbReference type="RefSeq" id="WP_307342537.1">
    <property type="nucleotide sequence ID" value="NZ_JAUSUQ010000016.1"/>
</dbReference>
<evidence type="ECO:0000256" key="3">
    <source>
        <dbReference type="ARBA" id="ARBA00022793"/>
    </source>
</evidence>
<evidence type="ECO:0000256" key="5">
    <source>
        <dbReference type="ARBA" id="ARBA00023239"/>
    </source>
</evidence>
<comment type="similarity">
    <text evidence="2">Belongs to the Orn/Lys/Arg decarboxylase class-I family.</text>
</comment>
<evidence type="ECO:0000313" key="8">
    <source>
        <dbReference type="EMBL" id="MDQ0340616.1"/>
    </source>
</evidence>
<dbReference type="InterPro" id="IPR000310">
    <property type="entry name" value="Orn/Lys/Arg_deCO2ase_major_dom"/>
</dbReference>
<sequence length="485" mass="53194">MTKLNQAVLFQALMEKVKKDEARYHVPGHKGGHVFPAEGRDVYNAVLNIDLTELEGLDNLHDPHGVIKQAQEMAARQFGSDLTYFLVGGSTVGNLAMILGCIDKGDVVLVQRNSHQSVFHGLSLAEAQCVPLQPEVCSRFQVAQGINPDHFEHVLRRYPQAKACILTYPTYYGWAGAGQFETIVRIARQHGLMILVDEAHGAHFGQHKGVPPSALALGADISVQSTHKMLGSMTMTSMLHIRRGRVPVEDVEDYLHRLQSSSPSYPLMASLDLARMFLSRMTHSDWEKALAAVQHLREEIGASGSYKVSEGSPKERDPFKLVLQPTFSMNGYELQQALRQHGIEVELADPCNVCLTMSLVPNPEWDDRLLKALSAISAAYGHREGHAGTDSGKANMWPQVQPVPVAMKVYRAKEKEQVPLSQAIGRQAAEMITPYPPGIPLLIPGETISQGHISAISELQQAGVYFPGKQGAGRLQVSVVKKSAI</sequence>